<dbReference type="PANTHER" id="PTHR10622">
    <property type="entry name" value="HET DOMAIN-CONTAINING PROTEIN"/>
    <property type="match status" value="1"/>
</dbReference>
<organism evidence="2 3">
    <name type="scientific">Hypholoma sublateritium (strain FD-334 SS-4)</name>
    <dbReference type="NCBI Taxonomy" id="945553"/>
    <lineage>
        <taxon>Eukaryota</taxon>
        <taxon>Fungi</taxon>
        <taxon>Dikarya</taxon>
        <taxon>Basidiomycota</taxon>
        <taxon>Agaricomycotina</taxon>
        <taxon>Agaricomycetes</taxon>
        <taxon>Agaricomycetidae</taxon>
        <taxon>Agaricales</taxon>
        <taxon>Agaricineae</taxon>
        <taxon>Strophariaceae</taxon>
        <taxon>Hypholoma</taxon>
    </lineage>
</organism>
<accession>A0A0D2LJA8</accession>
<dbReference type="STRING" id="945553.A0A0D2LJA8"/>
<protein>
    <recommendedName>
        <fullName evidence="1">Heterokaryon incompatibility domain-containing protein</fullName>
    </recommendedName>
</protein>
<evidence type="ECO:0000313" key="3">
    <source>
        <dbReference type="Proteomes" id="UP000054270"/>
    </source>
</evidence>
<feature type="domain" description="Heterokaryon incompatibility" evidence="1">
    <location>
        <begin position="198"/>
        <end position="290"/>
    </location>
</feature>
<keyword evidence="3" id="KW-1185">Reference proteome</keyword>
<dbReference type="InterPro" id="IPR010730">
    <property type="entry name" value="HET"/>
</dbReference>
<evidence type="ECO:0000313" key="2">
    <source>
        <dbReference type="EMBL" id="KJA27697.1"/>
    </source>
</evidence>
<name>A0A0D2LJA8_HYPSF</name>
<dbReference type="Proteomes" id="UP000054270">
    <property type="component" value="Unassembled WGS sequence"/>
</dbReference>
<dbReference type="AlphaFoldDB" id="A0A0D2LJA8"/>
<reference evidence="3" key="1">
    <citation type="submission" date="2014-04" db="EMBL/GenBank/DDBJ databases">
        <title>Evolutionary Origins and Diversification of the Mycorrhizal Mutualists.</title>
        <authorList>
            <consortium name="DOE Joint Genome Institute"/>
            <consortium name="Mycorrhizal Genomics Consortium"/>
            <person name="Kohler A."/>
            <person name="Kuo A."/>
            <person name="Nagy L.G."/>
            <person name="Floudas D."/>
            <person name="Copeland A."/>
            <person name="Barry K.W."/>
            <person name="Cichocki N."/>
            <person name="Veneault-Fourrey C."/>
            <person name="LaButti K."/>
            <person name="Lindquist E.A."/>
            <person name="Lipzen A."/>
            <person name="Lundell T."/>
            <person name="Morin E."/>
            <person name="Murat C."/>
            <person name="Riley R."/>
            <person name="Ohm R."/>
            <person name="Sun H."/>
            <person name="Tunlid A."/>
            <person name="Henrissat B."/>
            <person name="Grigoriev I.V."/>
            <person name="Hibbett D.S."/>
            <person name="Martin F."/>
        </authorList>
    </citation>
    <scope>NUCLEOTIDE SEQUENCE [LARGE SCALE GENOMIC DNA]</scope>
    <source>
        <strain evidence="3">FD-334 SS-4</strain>
    </source>
</reference>
<dbReference type="EMBL" id="KN817523">
    <property type="protein sequence ID" value="KJA27697.1"/>
    <property type="molecule type" value="Genomic_DNA"/>
</dbReference>
<proteinExistence type="predicted"/>
<dbReference type="Pfam" id="PF06985">
    <property type="entry name" value="HET"/>
    <property type="match status" value="1"/>
</dbReference>
<dbReference type="OrthoDB" id="5303367at2759"/>
<evidence type="ECO:0000259" key="1">
    <source>
        <dbReference type="Pfam" id="PF06985"/>
    </source>
</evidence>
<gene>
    <name evidence="2" type="ORF">HYPSUDRAFT_178759</name>
</gene>
<sequence length="624" mass="71133">MATLPVSREKVNSEQTHVLIKALESFIVQMIQVHTLGLMDDNRTDQAHGTEARELIIALQKFINSLIPPQAVLEEENRGAAEKVLEEDIVPVNDEAINKTEKPPPHDQSPLFQRALEETRHFIFNRMPIRLLKFNLDGTEIRLIERGELWRGIASAMELAFDEDSIQTDIQHLISNDYESQAATDLAVSAFCADYQRYAILSHTWLQSAAGEVTYGNWIDQNFDQGYAGYRKLVTFCRVAAAEYGLTLGWMDTVCINKESSSELDESIRSMYSWYETSTVCITYLAGTTELRQMHKDPWFTRGWTLQEMVAPQDMSFYSAEWNLLAPGEGDDKAKPGIMHEIVEATTITEKELLMGGRHVPISRRMQWAAKRQVTREEDRAYSLMGMFDVSISTAYGEGAERAFVRLLKEILNTNTPELLDIVNHGYVRDSKPSFSTTRTSSLIPPSPRDYLWRAESNKIWANCRPKIPINLTPLGLQIPVLLIPGISCLDLPASHPQPPFMPWNEAHRPAISADILKYDVQYRSQFMPAHDKHAVIFAILNHRERSTTIEINADLCYAVTLFPTYFSKSHAKVPEDGTTVSILETERPIILKFDRQTNDPSRMPFNKADLEPHGMYLRTLYFR</sequence>
<dbReference type="PANTHER" id="PTHR10622:SF10">
    <property type="entry name" value="HET DOMAIN-CONTAINING PROTEIN"/>
    <property type="match status" value="1"/>
</dbReference>